<dbReference type="OrthoDB" id="1070337at2"/>
<evidence type="ECO:0000313" key="2">
    <source>
        <dbReference type="Proteomes" id="UP000182034"/>
    </source>
</evidence>
<accession>A0A1K2ISR2</accession>
<proteinExistence type="predicted"/>
<reference evidence="2" key="1">
    <citation type="submission" date="2016-10" db="EMBL/GenBank/DDBJ databases">
        <authorList>
            <person name="Varghese N."/>
            <person name="Submissions S."/>
        </authorList>
    </citation>
    <scope>NUCLEOTIDE SEQUENCE [LARGE SCALE GENOMIC DNA]</scope>
    <source>
        <strain evidence="2">SUR2</strain>
    </source>
</reference>
<protein>
    <recommendedName>
        <fullName evidence="3">DUF2958 domain-containing protein</fullName>
    </recommendedName>
</protein>
<keyword evidence="2" id="KW-1185">Reference proteome</keyword>
<dbReference type="Proteomes" id="UP000182034">
    <property type="component" value="Unassembled WGS sequence"/>
</dbReference>
<dbReference type="Pfam" id="PF11171">
    <property type="entry name" value="DUF2958"/>
    <property type="match status" value="1"/>
</dbReference>
<evidence type="ECO:0008006" key="3">
    <source>
        <dbReference type="Google" id="ProtNLM"/>
    </source>
</evidence>
<gene>
    <name evidence="1" type="ORF">SAMN05216324_1098</name>
</gene>
<dbReference type="AlphaFoldDB" id="A0A1K2ISR2"/>
<organism evidence="1 2">
    <name type="scientific">Chryseobacterium limigenitum</name>
    <dbReference type="NCBI Taxonomy" id="1612149"/>
    <lineage>
        <taxon>Bacteria</taxon>
        <taxon>Pseudomonadati</taxon>
        <taxon>Bacteroidota</taxon>
        <taxon>Flavobacteriia</taxon>
        <taxon>Flavobacteriales</taxon>
        <taxon>Weeksellaceae</taxon>
        <taxon>Chryseobacterium group</taxon>
        <taxon>Chryseobacterium</taxon>
    </lineage>
</organism>
<dbReference type="RefSeq" id="WP_072410404.1">
    <property type="nucleotide sequence ID" value="NZ_JBEPLR010000008.1"/>
</dbReference>
<dbReference type="EMBL" id="FPKW01000009">
    <property type="protein sequence ID" value="SFZ95232.1"/>
    <property type="molecule type" value="Genomic_DNA"/>
</dbReference>
<dbReference type="STRING" id="1612149.SAMN05216324_1098"/>
<evidence type="ECO:0000313" key="1">
    <source>
        <dbReference type="EMBL" id="SFZ95232.1"/>
    </source>
</evidence>
<sequence>MKLMTKELEKRFAEVGDQSQSSNPLIIAKFFAPSHSATWYATELDVENSICFGYVTGLAFDEWGTFSITELESLQLPFGLHVERDRFFKEIRFKELIKEQDIDLEHY</sequence>
<dbReference type="InterPro" id="IPR021341">
    <property type="entry name" value="DUF2958"/>
</dbReference>
<name>A0A1K2ISR2_9FLAO</name>